<keyword evidence="9" id="KW-1185">Reference proteome</keyword>
<feature type="region of interest" description="Disordered" evidence="5">
    <location>
        <begin position="1"/>
        <end position="67"/>
    </location>
</feature>
<dbReference type="SUPFAM" id="SSF144232">
    <property type="entry name" value="HIT/MYND zinc finger-like"/>
    <property type="match status" value="1"/>
</dbReference>
<dbReference type="STRING" id="2025994.A0A2T3A3L2"/>
<dbReference type="EMBL" id="KZ678483">
    <property type="protein sequence ID" value="PSR82242.1"/>
    <property type="molecule type" value="Genomic_DNA"/>
</dbReference>
<dbReference type="GO" id="GO:0070761">
    <property type="term" value="C:pre-snoRNP complex"/>
    <property type="evidence" value="ECO:0007669"/>
    <property type="project" value="TreeGrafter"/>
</dbReference>
<dbReference type="PROSITE" id="PS00028">
    <property type="entry name" value="ZINC_FINGER_C2H2_1"/>
    <property type="match status" value="1"/>
</dbReference>
<evidence type="ECO:0000313" key="8">
    <source>
        <dbReference type="EMBL" id="PSR82242.1"/>
    </source>
</evidence>
<dbReference type="InParanoid" id="A0A2T3A3L2"/>
<organism evidence="8 9">
    <name type="scientific">Coniella lustricola</name>
    <dbReference type="NCBI Taxonomy" id="2025994"/>
    <lineage>
        <taxon>Eukaryota</taxon>
        <taxon>Fungi</taxon>
        <taxon>Dikarya</taxon>
        <taxon>Ascomycota</taxon>
        <taxon>Pezizomycotina</taxon>
        <taxon>Sordariomycetes</taxon>
        <taxon>Sordariomycetidae</taxon>
        <taxon>Diaporthales</taxon>
        <taxon>Schizoparmaceae</taxon>
        <taxon>Coniella</taxon>
    </lineage>
</organism>
<feature type="domain" description="HIT-type" evidence="7">
    <location>
        <begin position="69"/>
        <end position="102"/>
    </location>
</feature>
<evidence type="ECO:0008006" key="10">
    <source>
        <dbReference type="Google" id="ProtNLM"/>
    </source>
</evidence>
<dbReference type="GO" id="GO:0000492">
    <property type="term" value="P:box C/D snoRNP assembly"/>
    <property type="evidence" value="ECO:0007669"/>
    <property type="project" value="TreeGrafter"/>
</dbReference>
<dbReference type="PROSITE" id="PS50157">
    <property type="entry name" value="ZINC_FINGER_C2H2_2"/>
    <property type="match status" value="1"/>
</dbReference>
<proteinExistence type="predicted"/>
<evidence type="ECO:0000256" key="2">
    <source>
        <dbReference type="ARBA" id="ARBA00022771"/>
    </source>
</evidence>
<dbReference type="GO" id="GO:0000463">
    <property type="term" value="P:maturation of LSU-rRNA from tricistronic rRNA transcript (SSU-rRNA, 5.8S rRNA, LSU-rRNA)"/>
    <property type="evidence" value="ECO:0007669"/>
    <property type="project" value="TreeGrafter"/>
</dbReference>
<feature type="region of interest" description="Disordered" evidence="5">
    <location>
        <begin position="159"/>
        <end position="196"/>
    </location>
</feature>
<dbReference type="AlphaFoldDB" id="A0A2T3A3L2"/>
<evidence type="ECO:0000313" key="9">
    <source>
        <dbReference type="Proteomes" id="UP000241462"/>
    </source>
</evidence>
<evidence type="ECO:0000256" key="5">
    <source>
        <dbReference type="SAM" id="MobiDB-lite"/>
    </source>
</evidence>
<dbReference type="InterPro" id="IPR007529">
    <property type="entry name" value="Znf_HIT"/>
</dbReference>
<dbReference type="InterPro" id="IPR051639">
    <property type="entry name" value="BCD1"/>
</dbReference>
<sequence length="263" mass="28657">TAEEQASFADSAVAQTDTGTRDPAPANSTIAATIAQPTSADQAATEEAPEDISKEAPPAPAPKPQPKLCGICDVDAGKYKCPRCALPYCSVACFRSHKENHPPDPPKQPLPVKPPVNITEKSRKRNAHPFSVLDDAPQLVQLFKRYPNLPSKLANINAATLPPKDEQQKPSRGGLPWTLAQAPGYQSKKPKWTHDTGMKRGKEALRKARTDPGEDGDAVREYCELVLHLLSDQDKTAINATDMVRQQTTQEDVKLIEELIEAE</sequence>
<evidence type="ECO:0000259" key="6">
    <source>
        <dbReference type="PROSITE" id="PS50157"/>
    </source>
</evidence>
<reference evidence="8 9" key="1">
    <citation type="journal article" date="2018" name="Mycol. Prog.">
        <title>Coniella lustricola, a new species from submerged detritus.</title>
        <authorList>
            <person name="Raudabaugh D.B."/>
            <person name="Iturriaga T."/>
            <person name="Carver A."/>
            <person name="Mondo S."/>
            <person name="Pangilinan J."/>
            <person name="Lipzen A."/>
            <person name="He G."/>
            <person name="Amirebrahimi M."/>
            <person name="Grigoriev I.V."/>
            <person name="Miller A.N."/>
        </authorList>
    </citation>
    <scope>NUCLEOTIDE SEQUENCE [LARGE SCALE GENOMIC DNA]</scope>
    <source>
        <strain evidence="8 9">B22-T-1</strain>
    </source>
</reference>
<keyword evidence="1" id="KW-0479">Metal-binding</keyword>
<evidence type="ECO:0000256" key="3">
    <source>
        <dbReference type="ARBA" id="ARBA00022833"/>
    </source>
</evidence>
<evidence type="ECO:0000259" key="7">
    <source>
        <dbReference type="PROSITE" id="PS51083"/>
    </source>
</evidence>
<dbReference type="InterPro" id="IPR013087">
    <property type="entry name" value="Znf_C2H2_type"/>
</dbReference>
<dbReference type="PANTHER" id="PTHR13483:SF11">
    <property type="entry name" value="ZINC FINGER HIT DOMAIN-CONTAINING PROTEIN 3"/>
    <property type="match status" value="1"/>
</dbReference>
<keyword evidence="3" id="KW-0862">Zinc</keyword>
<dbReference type="GO" id="GO:0008270">
    <property type="term" value="F:zinc ion binding"/>
    <property type="evidence" value="ECO:0007669"/>
    <property type="project" value="UniProtKB-UniRule"/>
</dbReference>
<dbReference type="OrthoDB" id="18412at2759"/>
<dbReference type="Gene3D" id="3.30.60.190">
    <property type="match status" value="1"/>
</dbReference>
<name>A0A2T3A3L2_9PEZI</name>
<accession>A0A2T3A3L2</accession>
<dbReference type="PROSITE" id="PS51083">
    <property type="entry name" value="ZF_HIT"/>
    <property type="match status" value="1"/>
</dbReference>
<feature type="non-terminal residue" evidence="8">
    <location>
        <position position="263"/>
    </location>
</feature>
<evidence type="ECO:0000256" key="1">
    <source>
        <dbReference type="ARBA" id="ARBA00022723"/>
    </source>
</evidence>
<protein>
    <recommendedName>
        <fullName evidence="10">HIT-type domain-containing protein</fullName>
    </recommendedName>
</protein>
<feature type="compositionally biased region" description="Polar residues" evidence="5">
    <location>
        <begin position="26"/>
        <end position="42"/>
    </location>
</feature>
<feature type="domain" description="C2H2-type" evidence="6">
    <location>
        <begin position="79"/>
        <end position="106"/>
    </location>
</feature>
<keyword evidence="2 4" id="KW-0863">Zinc-finger</keyword>
<gene>
    <name evidence="8" type="ORF">BD289DRAFT_341238</name>
</gene>
<feature type="region of interest" description="Disordered" evidence="5">
    <location>
        <begin position="98"/>
        <end position="128"/>
    </location>
</feature>
<dbReference type="GO" id="GO:0005634">
    <property type="term" value="C:nucleus"/>
    <property type="evidence" value="ECO:0007669"/>
    <property type="project" value="TreeGrafter"/>
</dbReference>
<evidence type="ECO:0000256" key="4">
    <source>
        <dbReference type="PROSITE-ProRule" id="PRU00453"/>
    </source>
</evidence>
<feature type="compositionally biased region" description="Pro residues" evidence="5">
    <location>
        <begin position="105"/>
        <end position="114"/>
    </location>
</feature>
<dbReference type="CDD" id="cd23024">
    <property type="entry name" value="zf-HIT_ZNHIT2-3"/>
    <property type="match status" value="1"/>
</dbReference>
<feature type="non-terminal residue" evidence="8">
    <location>
        <position position="1"/>
    </location>
</feature>
<dbReference type="GO" id="GO:0048254">
    <property type="term" value="P:snoRNA localization"/>
    <property type="evidence" value="ECO:0007669"/>
    <property type="project" value="TreeGrafter"/>
</dbReference>
<dbReference type="Pfam" id="PF04438">
    <property type="entry name" value="zf-HIT"/>
    <property type="match status" value="1"/>
</dbReference>
<dbReference type="PANTHER" id="PTHR13483">
    <property type="entry name" value="BOX C_D SNORNA PROTEIN 1-RELATED"/>
    <property type="match status" value="1"/>
</dbReference>
<dbReference type="Proteomes" id="UP000241462">
    <property type="component" value="Unassembled WGS sequence"/>
</dbReference>